<reference evidence="2 3" key="1">
    <citation type="submission" date="2013-04" db="EMBL/GenBank/DDBJ databases">
        <title>Shimia sp. 22II-S11-Z10 Genome Sequencing.</title>
        <authorList>
            <person name="Lai Q."/>
            <person name="Li G."/>
            <person name="Shao Z."/>
        </authorList>
    </citation>
    <scope>NUCLEOTIDE SEQUENCE [LARGE SCALE GENOMIC DNA]</scope>
    <source>
        <strain evidence="3">22II-S11-Z10</strain>
    </source>
</reference>
<evidence type="ECO:0000259" key="1">
    <source>
        <dbReference type="Pfam" id="PF12697"/>
    </source>
</evidence>
<dbReference type="EMBL" id="AQQY01000007">
    <property type="protein sequence ID" value="KCV81489.1"/>
    <property type="molecule type" value="Genomic_DNA"/>
</dbReference>
<dbReference type="RefSeq" id="WP_035251568.1">
    <property type="nucleotide sequence ID" value="NZ_AQQY01000007.1"/>
</dbReference>
<dbReference type="PATRIC" id="fig|1461693.3.peg.2285"/>
<evidence type="ECO:0000313" key="3">
    <source>
        <dbReference type="Proteomes" id="UP000024836"/>
    </source>
</evidence>
<keyword evidence="3" id="KW-1185">Reference proteome</keyword>
<dbReference type="Pfam" id="PF12697">
    <property type="entry name" value="Abhydrolase_6"/>
    <property type="match status" value="1"/>
</dbReference>
<protein>
    <recommendedName>
        <fullName evidence="1">AB hydrolase-1 domain-containing protein</fullName>
    </recommendedName>
</protein>
<dbReference type="STRING" id="1461693.ATO10_11272"/>
<name>A0A058ZIP0_9RHOB</name>
<dbReference type="Proteomes" id="UP000024836">
    <property type="component" value="Unassembled WGS sequence"/>
</dbReference>
<comment type="caution">
    <text evidence="2">The sequence shown here is derived from an EMBL/GenBank/DDBJ whole genome shotgun (WGS) entry which is preliminary data.</text>
</comment>
<dbReference type="eggNOG" id="COG2267">
    <property type="taxonomic scope" value="Bacteria"/>
</dbReference>
<dbReference type="InterPro" id="IPR000073">
    <property type="entry name" value="AB_hydrolase_1"/>
</dbReference>
<accession>A0A058ZIP0</accession>
<evidence type="ECO:0000313" key="2">
    <source>
        <dbReference type="EMBL" id="KCV81489.1"/>
    </source>
</evidence>
<proteinExistence type="predicted"/>
<dbReference type="Gene3D" id="3.40.50.1820">
    <property type="entry name" value="alpha/beta hydrolase"/>
    <property type="match status" value="1"/>
</dbReference>
<dbReference type="SUPFAM" id="SSF53474">
    <property type="entry name" value="alpha/beta-Hydrolases"/>
    <property type="match status" value="1"/>
</dbReference>
<gene>
    <name evidence="2" type="ORF">ATO10_11272</name>
</gene>
<dbReference type="AlphaFoldDB" id="A0A058ZIP0"/>
<feature type="domain" description="AB hydrolase-1" evidence="1">
    <location>
        <begin position="78"/>
        <end position="288"/>
    </location>
</feature>
<dbReference type="InterPro" id="IPR029058">
    <property type="entry name" value="AB_hydrolase_fold"/>
</dbReference>
<sequence>MGRFLLNLIALAAVGALFFYWAPREEMQGDPTFDDTQIGDDVQAYIAAAEARFETIRPGLNKQIIWAGDAGKKTALSVVYVHGYSASLQEVRPLPDDIAKALGANLFYTRLTGHGQDGAALAKATAGDWQRDMAEALALGRAVGQEVLVIGTSTGGTLAALAALNAEQMAQVKGVVLISPNFGIKNPLSVLLRFPLARQWLPLIAGQVRGFTPQNAAHEQYWTTSYPSVALFQMAALVAHGAAQDYGQAQVPALFVISDEDQVIRADLARKAAAQWGAEVFQVLPAEGLDPFNHVLAGDVLSPNGTAPTVEAILNWVAAN</sequence>
<dbReference type="OrthoDB" id="5416147at2"/>
<organism evidence="2 3">
    <name type="scientific">Actibacterium atlanticum</name>
    <dbReference type="NCBI Taxonomy" id="1461693"/>
    <lineage>
        <taxon>Bacteria</taxon>
        <taxon>Pseudomonadati</taxon>
        <taxon>Pseudomonadota</taxon>
        <taxon>Alphaproteobacteria</taxon>
        <taxon>Rhodobacterales</taxon>
        <taxon>Roseobacteraceae</taxon>
        <taxon>Actibacterium</taxon>
    </lineage>
</organism>